<dbReference type="AlphaFoldDB" id="A0A0E9N996"/>
<feature type="transmembrane region" description="Helical" evidence="6">
    <location>
        <begin position="65"/>
        <end position="89"/>
    </location>
</feature>
<proteinExistence type="predicted"/>
<keyword evidence="2 6" id="KW-0812">Transmembrane</keyword>
<reference evidence="7 8" key="1">
    <citation type="journal article" date="2011" name="J. Gen. Appl. Microbiol.">
        <title>Draft genome sequencing of the enigmatic yeast Saitoella complicata.</title>
        <authorList>
            <person name="Nishida H."/>
            <person name="Hamamoto M."/>
            <person name="Sugiyama J."/>
        </authorList>
    </citation>
    <scope>NUCLEOTIDE SEQUENCE [LARGE SCALE GENOMIC DNA]</scope>
    <source>
        <strain evidence="7 8">NRRL Y-17804</strain>
    </source>
</reference>
<feature type="transmembrane region" description="Helical" evidence="6">
    <location>
        <begin position="229"/>
        <end position="248"/>
    </location>
</feature>
<dbReference type="SUPFAM" id="SSF103481">
    <property type="entry name" value="Multidrug resistance efflux transporter EmrE"/>
    <property type="match status" value="1"/>
</dbReference>
<feature type="transmembrane region" description="Helical" evidence="6">
    <location>
        <begin position="123"/>
        <end position="141"/>
    </location>
</feature>
<dbReference type="InterPro" id="IPR008521">
    <property type="entry name" value="Mg_trans_NIPA"/>
</dbReference>
<reference evidence="7 8" key="3">
    <citation type="journal article" date="2015" name="Genome Announc.">
        <title>Draft Genome Sequence of the Archiascomycetous Yeast Saitoella complicata.</title>
        <authorList>
            <person name="Yamauchi K."/>
            <person name="Kondo S."/>
            <person name="Hamamoto M."/>
            <person name="Takahashi Y."/>
            <person name="Ogura Y."/>
            <person name="Hayashi T."/>
            <person name="Nishida H."/>
        </authorList>
    </citation>
    <scope>NUCLEOTIDE SEQUENCE [LARGE SCALE GENOMIC DNA]</scope>
    <source>
        <strain evidence="7 8">NRRL Y-17804</strain>
    </source>
</reference>
<evidence type="ECO:0000256" key="1">
    <source>
        <dbReference type="ARBA" id="ARBA00004141"/>
    </source>
</evidence>
<dbReference type="PANTHER" id="PTHR12570:SF92">
    <property type="entry name" value="SPICHTHYIN, ISOFORM B"/>
    <property type="match status" value="1"/>
</dbReference>
<name>A0A0E9N996_SAICN</name>
<feature type="transmembrane region" description="Helical" evidence="6">
    <location>
        <begin position="193"/>
        <end position="217"/>
    </location>
</feature>
<evidence type="ECO:0008006" key="9">
    <source>
        <dbReference type="Google" id="ProtNLM"/>
    </source>
</evidence>
<evidence type="ECO:0000256" key="2">
    <source>
        <dbReference type="ARBA" id="ARBA00022692"/>
    </source>
</evidence>
<keyword evidence="4 6" id="KW-0472">Membrane</keyword>
<comment type="caution">
    <text evidence="7">The sequence shown here is derived from an EMBL/GenBank/DDBJ whole genome shotgun (WGS) entry which is preliminary data.</text>
</comment>
<comment type="subcellular location">
    <subcellularLocation>
        <location evidence="1">Membrane</location>
        <topology evidence="1">Multi-pass membrane protein</topology>
    </subcellularLocation>
</comment>
<keyword evidence="3 6" id="KW-1133">Transmembrane helix</keyword>
<feature type="region of interest" description="Disordered" evidence="5">
    <location>
        <begin position="397"/>
        <end position="469"/>
    </location>
</feature>
<feature type="transmembrane region" description="Helical" evidence="6">
    <location>
        <begin position="260"/>
        <end position="284"/>
    </location>
</feature>
<feature type="transmembrane region" description="Helical" evidence="6">
    <location>
        <begin position="95"/>
        <end position="116"/>
    </location>
</feature>
<dbReference type="Proteomes" id="UP000033140">
    <property type="component" value="Unassembled WGS sequence"/>
</dbReference>
<reference evidence="7 8" key="2">
    <citation type="journal article" date="2014" name="J. Gen. Appl. Microbiol.">
        <title>The early diverging ascomycetous budding yeast Saitoella complicata has three histone deacetylases belonging to the Clr6, Hos2, and Rpd3 lineages.</title>
        <authorList>
            <person name="Nishida H."/>
            <person name="Matsumoto T."/>
            <person name="Kondo S."/>
            <person name="Hamamoto M."/>
            <person name="Yoshikawa H."/>
        </authorList>
    </citation>
    <scope>NUCLEOTIDE SEQUENCE [LARGE SCALE GENOMIC DNA]</scope>
    <source>
        <strain evidence="7 8">NRRL Y-17804</strain>
    </source>
</reference>
<dbReference type="EMBL" id="BACD03000003">
    <property type="protein sequence ID" value="GAO46384.1"/>
    <property type="molecule type" value="Genomic_DNA"/>
</dbReference>
<dbReference type="OMA" id="HSAADEY"/>
<evidence type="ECO:0000256" key="3">
    <source>
        <dbReference type="ARBA" id="ARBA00022989"/>
    </source>
</evidence>
<feature type="transmembrane region" description="Helical" evidence="6">
    <location>
        <begin position="20"/>
        <end position="44"/>
    </location>
</feature>
<feature type="transmembrane region" description="Helical" evidence="6">
    <location>
        <begin position="290"/>
        <end position="308"/>
    </location>
</feature>
<feature type="compositionally biased region" description="Polar residues" evidence="5">
    <location>
        <begin position="400"/>
        <end position="409"/>
    </location>
</feature>
<dbReference type="InterPro" id="IPR037185">
    <property type="entry name" value="EmrE-like"/>
</dbReference>
<dbReference type="Pfam" id="PF05653">
    <property type="entry name" value="Mg_trans_NIPA"/>
    <property type="match status" value="1"/>
</dbReference>
<evidence type="ECO:0000313" key="7">
    <source>
        <dbReference type="EMBL" id="GAO46384.1"/>
    </source>
</evidence>
<protein>
    <recommendedName>
        <fullName evidence="9">DUF803-domain-containing protein</fullName>
    </recommendedName>
</protein>
<dbReference type="GO" id="GO:0016020">
    <property type="term" value="C:membrane"/>
    <property type="evidence" value="ECO:0007669"/>
    <property type="project" value="UniProtKB-SubCell"/>
</dbReference>
<evidence type="ECO:0000256" key="4">
    <source>
        <dbReference type="ARBA" id="ARBA00023136"/>
    </source>
</evidence>
<accession>A0A0E9N996</accession>
<sequence length="589" mass="63571">MSNSTSVDSSSSSIVGSGNASLYKGIGIALAVSSGFFIGVSFIFKKKGLLQANTKDQKEAGVGHGYLKSWIWWTGMVLMIIGEICNFLAYAFTEAILVTPLGALSVVITAIGSSIFLKERLPFVGKIGCAQCIVGAVIITLNAPEQQSARTIQDVQHYMLSWPFLVYGSLVIIASLILAFWAGPKWGKDNMLIYIAICSLIGGLSVVATQGLGASIVTAASGTPQFNHWFMYVLMVFVVITLLTEINYLNKALNIFNTAIVTPTYYVCFTASTIVASAIMFQGFKGTPTVIVTVCMGFLVICGGVVLLQLSKSAKNVSDTEVLRGDLDDVKTAVHAEQDEYDPGAEALAGPGAMLGRRMSTMRRARTSRASGLEEGLGIRLRSRRTSAAPQIPELPHRMSSFSAGTERSMSYKRGDEEGHLGVPSEGGRHISFAPQTWGPGGNGKTSFQDPRVTTPGISPGNISQMPDTAPAQLQTFPVSHLSPPSPKPSVFETFPDLSHEHEHEAAVELDEPVPKPPRTPQLRKQFSFGGFLKREAPTEEERMGLVKDDAVTTEALGRIRTRDSDEGEGDLAVRRDSWEEVLDERGRI</sequence>
<organism evidence="7 8">
    <name type="scientific">Saitoella complicata (strain BCRC 22490 / CBS 7301 / JCM 7358 / NBRC 10748 / NRRL Y-17804)</name>
    <dbReference type="NCBI Taxonomy" id="698492"/>
    <lineage>
        <taxon>Eukaryota</taxon>
        <taxon>Fungi</taxon>
        <taxon>Dikarya</taxon>
        <taxon>Ascomycota</taxon>
        <taxon>Taphrinomycotina</taxon>
        <taxon>Taphrinomycotina incertae sedis</taxon>
        <taxon>Saitoella</taxon>
    </lineage>
</organism>
<feature type="transmembrane region" description="Helical" evidence="6">
    <location>
        <begin position="161"/>
        <end position="181"/>
    </location>
</feature>
<evidence type="ECO:0000256" key="5">
    <source>
        <dbReference type="SAM" id="MobiDB-lite"/>
    </source>
</evidence>
<evidence type="ECO:0000256" key="6">
    <source>
        <dbReference type="SAM" id="Phobius"/>
    </source>
</evidence>
<dbReference type="GO" id="GO:0015095">
    <property type="term" value="F:magnesium ion transmembrane transporter activity"/>
    <property type="evidence" value="ECO:0007669"/>
    <property type="project" value="InterPro"/>
</dbReference>
<gene>
    <name evidence="7" type="ORF">G7K_0615-t1</name>
</gene>
<dbReference type="PANTHER" id="PTHR12570">
    <property type="match status" value="1"/>
</dbReference>
<evidence type="ECO:0000313" key="8">
    <source>
        <dbReference type="Proteomes" id="UP000033140"/>
    </source>
</evidence>
<keyword evidence="8" id="KW-1185">Reference proteome</keyword>